<sequence length="363" mass="39978">MKCPEESAAPENIVAYGPGMFFSPSGAVSMSQHLTHCLSPSSLCSSSVPFPVGSYIIPDNISKSVGLTAAESTIKPPYSYIALIAMAIRSAPDQKITLNGIYKFIMDHFPFYHHNKQGWQNSIRHNLSLNDCFVKLPREKGKPVKGHYWTLGADCEAMFENGNFRRRKRKKKQPVPDRDRETAVAHARLQLESLAVKFTDRMAVPGEHSTPRHMLSVSHKLPAAPSSRRNLLLEPCDSKTRDCTFKSSFTIENIMKRSPPTPSVRSEAVAADLRLPQVAAAMAANSLLLRHFPAFPFQVVHGGGRSYLPNGSSAEIGEQSFVSWAPTSATYEQLIGPKCSQVAHRETLLCSAGMLPVSKVEPF</sequence>
<keyword evidence="1 3" id="KW-0238">DNA-binding</keyword>
<dbReference type="AlphaFoldDB" id="B7P3E0"/>
<dbReference type="PROSITE" id="PS00657">
    <property type="entry name" value="FORK_HEAD_1"/>
    <property type="match status" value="1"/>
</dbReference>
<gene>
    <name evidence="5" type="ORF">IscW_ISCW001161</name>
</gene>
<dbReference type="PANTHER" id="PTHR11829">
    <property type="entry name" value="FORKHEAD BOX PROTEIN"/>
    <property type="match status" value="1"/>
</dbReference>
<dbReference type="SUPFAM" id="SSF46785">
    <property type="entry name" value="Winged helix' DNA-binding domain"/>
    <property type="match status" value="1"/>
</dbReference>
<dbReference type="Proteomes" id="UP000001555">
    <property type="component" value="Unassembled WGS sequence"/>
</dbReference>
<keyword evidence="2 3" id="KW-0539">Nucleus</keyword>
<dbReference type="GO" id="GO:0009653">
    <property type="term" value="P:anatomical structure morphogenesis"/>
    <property type="evidence" value="ECO:0000318"/>
    <property type="project" value="GO_Central"/>
</dbReference>
<evidence type="ECO:0000259" key="4">
    <source>
        <dbReference type="PROSITE" id="PS50039"/>
    </source>
</evidence>
<feature type="domain" description="Fork-head" evidence="4">
    <location>
        <begin position="75"/>
        <end position="169"/>
    </location>
</feature>
<feature type="DNA-binding region" description="Fork-head" evidence="3">
    <location>
        <begin position="75"/>
        <end position="169"/>
    </location>
</feature>
<comment type="subcellular location">
    <subcellularLocation>
        <location evidence="3">Nucleus</location>
    </subcellularLocation>
</comment>
<dbReference type="GO" id="GO:0030154">
    <property type="term" value="P:cell differentiation"/>
    <property type="evidence" value="ECO:0000318"/>
    <property type="project" value="GO_Central"/>
</dbReference>
<dbReference type="EnsemblMetazoa" id="ISCW001161-RA">
    <property type="protein sequence ID" value="ISCW001161-PA"/>
    <property type="gene ID" value="ISCW001161"/>
</dbReference>
<dbReference type="InterPro" id="IPR018122">
    <property type="entry name" value="TF_fork_head_CS_1"/>
</dbReference>
<dbReference type="InterPro" id="IPR036390">
    <property type="entry name" value="WH_DNA-bd_sf"/>
</dbReference>
<keyword evidence="7" id="KW-1185">Reference proteome</keyword>
<dbReference type="InParanoid" id="B7P3E0"/>
<dbReference type="PROSITE" id="PS00658">
    <property type="entry name" value="FORK_HEAD_2"/>
    <property type="match status" value="1"/>
</dbReference>
<dbReference type="GO" id="GO:0000981">
    <property type="term" value="F:DNA-binding transcription factor activity, RNA polymerase II-specific"/>
    <property type="evidence" value="ECO:0000318"/>
    <property type="project" value="GO_Central"/>
</dbReference>
<dbReference type="InterPro" id="IPR050211">
    <property type="entry name" value="FOX_domain-containing"/>
</dbReference>
<accession>B7P3E0</accession>
<dbReference type="PRINTS" id="PR00053">
    <property type="entry name" value="FORKHEAD"/>
</dbReference>
<dbReference type="EMBL" id="ABJB010586618">
    <property type="status" value="NOT_ANNOTATED_CDS"/>
    <property type="molecule type" value="Genomic_DNA"/>
</dbReference>
<evidence type="ECO:0000256" key="2">
    <source>
        <dbReference type="ARBA" id="ARBA00023242"/>
    </source>
</evidence>
<reference evidence="6" key="2">
    <citation type="submission" date="2020-05" db="UniProtKB">
        <authorList>
            <consortium name="EnsemblMetazoa"/>
        </authorList>
    </citation>
    <scope>IDENTIFICATION</scope>
    <source>
        <strain evidence="6">wikel</strain>
    </source>
</reference>
<dbReference type="FunFam" id="1.10.10.10:FF:001472">
    <property type="entry name" value="Forkhead domain protein 1"/>
    <property type="match status" value="1"/>
</dbReference>
<dbReference type="VEuPathDB" id="VectorBase:ISCI001161"/>
<dbReference type="InterPro" id="IPR047514">
    <property type="entry name" value="FH_FOXL1"/>
</dbReference>
<dbReference type="EMBL" id="DS628063">
    <property type="protein sequence ID" value="EEC01112.1"/>
    <property type="molecule type" value="Genomic_DNA"/>
</dbReference>
<dbReference type="GO" id="GO:0000978">
    <property type="term" value="F:RNA polymerase II cis-regulatory region sequence-specific DNA binding"/>
    <property type="evidence" value="ECO:0000318"/>
    <property type="project" value="GO_Central"/>
</dbReference>
<dbReference type="OrthoDB" id="5954824at2759"/>
<dbReference type="SMART" id="SM00339">
    <property type="entry name" value="FH"/>
    <property type="match status" value="1"/>
</dbReference>
<evidence type="ECO:0000313" key="6">
    <source>
        <dbReference type="EnsemblMetazoa" id="ISCW001161-PA"/>
    </source>
</evidence>
<dbReference type="Pfam" id="PF00250">
    <property type="entry name" value="Forkhead"/>
    <property type="match status" value="1"/>
</dbReference>
<evidence type="ECO:0000313" key="5">
    <source>
        <dbReference type="EMBL" id="EEC01112.1"/>
    </source>
</evidence>
<dbReference type="VEuPathDB" id="VectorBase:ISCP_038414"/>
<reference evidence="5 7" key="1">
    <citation type="submission" date="2008-03" db="EMBL/GenBank/DDBJ databases">
        <title>Annotation of Ixodes scapularis.</title>
        <authorList>
            <consortium name="Ixodes scapularis Genome Project Consortium"/>
            <person name="Caler E."/>
            <person name="Hannick L.I."/>
            <person name="Bidwell S."/>
            <person name="Joardar V."/>
            <person name="Thiagarajan M."/>
            <person name="Amedeo P."/>
            <person name="Galinsky K.J."/>
            <person name="Schobel S."/>
            <person name="Inman J."/>
            <person name="Hostetler J."/>
            <person name="Miller J."/>
            <person name="Hammond M."/>
            <person name="Megy K."/>
            <person name="Lawson D."/>
            <person name="Kodira C."/>
            <person name="Sutton G."/>
            <person name="Meyer J."/>
            <person name="Hill C.A."/>
            <person name="Birren B."/>
            <person name="Nene V."/>
            <person name="Collins F."/>
            <person name="Alarcon-Chaidez F."/>
            <person name="Wikel S."/>
            <person name="Strausberg R."/>
        </authorList>
    </citation>
    <scope>NUCLEOTIDE SEQUENCE [LARGE SCALE GENOMIC DNA]</scope>
    <source>
        <strain evidence="7">Wikel</strain>
        <strain evidence="5">Wikel colony</strain>
    </source>
</reference>
<dbReference type="CDD" id="cd20027">
    <property type="entry name" value="FH_FOXL1"/>
    <property type="match status" value="1"/>
</dbReference>
<dbReference type="VEuPathDB" id="VectorBase:ISCW001161"/>
<evidence type="ECO:0000256" key="1">
    <source>
        <dbReference type="ARBA" id="ARBA00023125"/>
    </source>
</evidence>
<dbReference type="PANTHER" id="PTHR11829:SF388">
    <property type="entry name" value="FORK HEAD DOMAIN-CONTAINING PROTEIN L1-RELATED"/>
    <property type="match status" value="1"/>
</dbReference>
<dbReference type="PROSITE" id="PS50039">
    <property type="entry name" value="FORK_HEAD_3"/>
    <property type="match status" value="1"/>
</dbReference>
<dbReference type="GO" id="GO:0006357">
    <property type="term" value="P:regulation of transcription by RNA polymerase II"/>
    <property type="evidence" value="ECO:0000318"/>
    <property type="project" value="GO_Central"/>
</dbReference>
<dbReference type="InterPro" id="IPR001766">
    <property type="entry name" value="Fork_head_dom"/>
</dbReference>
<dbReference type="STRING" id="6945.B7P3E0"/>
<dbReference type="GO" id="GO:0005634">
    <property type="term" value="C:nucleus"/>
    <property type="evidence" value="ECO:0007669"/>
    <property type="project" value="UniProtKB-SubCell"/>
</dbReference>
<evidence type="ECO:0000313" key="7">
    <source>
        <dbReference type="Proteomes" id="UP000001555"/>
    </source>
</evidence>
<organism>
    <name type="scientific">Ixodes scapularis</name>
    <name type="common">Black-legged tick</name>
    <name type="synonym">Deer tick</name>
    <dbReference type="NCBI Taxonomy" id="6945"/>
    <lineage>
        <taxon>Eukaryota</taxon>
        <taxon>Metazoa</taxon>
        <taxon>Ecdysozoa</taxon>
        <taxon>Arthropoda</taxon>
        <taxon>Chelicerata</taxon>
        <taxon>Arachnida</taxon>
        <taxon>Acari</taxon>
        <taxon>Parasitiformes</taxon>
        <taxon>Ixodida</taxon>
        <taxon>Ixodoidea</taxon>
        <taxon>Ixodidae</taxon>
        <taxon>Ixodinae</taxon>
        <taxon>Ixodes</taxon>
    </lineage>
</organism>
<proteinExistence type="predicted"/>
<dbReference type="PaxDb" id="6945-B7P3E0"/>
<dbReference type="HOGENOM" id="CLU_763498_0_0_1"/>
<dbReference type="InterPro" id="IPR036388">
    <property type="entry name" value="WH-like_DNA-bd_sf"/>
</dbReference>
<name>B7P3E0_IXOSC</name>
<protein>
    <submittedName>
        <fullName evidence="5 6">Forkhead domain-containing protein, putative</fullName>
    </submittedName>
</protein>
<dbReference type="InterPro" id="IPR030456">
    <property type="entry name" value="TF_fork_head_CS_2"/>
</dbReference>
<dbReference type="Gene3D" id="1.10.10.10">
    <property type="entry name" value="Winged helix-like DNA-binding domain superfamily/Winged helix DNA-binding domain"/>
    <property type="match status" value="1"/>
</dbReference>
<evidence type="ECO:0000256" key="3">
    <source>
        <dbReference type="PROSITE-ProRule" id="PRU00089"/>
    </source>
</evidence>